<evidence type="ECO:0008006" key="4">
    <source>
        <dbReference type="Google" id="ProtNLM"/>
    </source>
</evidence>
<evidence type="ECO:0000313" key="3">
    <source>
        <dbReference type="Proteomes" id="UP000824782"/>
    </source>
</evidence>
<dbReference type="AlphaFoldDB" id="A0AAV6YG43"/>
<feature type="non-terminal residue" evidence="2">
    <location>
        <position position="1"/>
    </location>
</feature>
<accession>A0AAV6YG43</accession>
<reference evidence="2" key="1">
    <citation type="thesis" date="2020" institute="ProQuest LLC" country="789 East Eisenhower Parkway, Ann Arbor, MI, USA">
        <title>Comparative Genomics and Chromosome Evolution.</title>
        <authorList>
            <person name="Mudd A.B."/>
        </authorList>
    </citation>
    <scope>NUCLEOTIDE SEQUENCE</scope>
    <source>
        <strain evidence="2">237g6f4</strain>
        <tissue evidence="2">Blood</tissue>
    </source>
</reference>
<organism evidence="2 3">
    <name type="scientific">Engystomops pustulosus</name>
    <name type="common">Tungara frog</name>
    <name type="synonym">Physalaemus pustulosus</name>
    <dbReference type="NCBI Taxonomy" id="76066"/>
    <lineage>
        <taxon>Eukaryota</taxon>
        <taxon>Metazoa</taxon>
        <taxon>Chordata</taxon>
        <taxon>Craniata</taxon>
        <taxon>Vertebrata</taxon>
        <taxon>Euteleostomi</taxon>
        <taxon>Amphibia</taxon>
        <taxon>Batrachia</taxon>
        <taxon>Anura</taxon>
        <taxon>Neobatrachia</taxon>
        <taxon>Hyloidea</taxon>
        <taxon>Leptodactylidae</taxon>
        <taxon>Leiuperinae</taxon>
        <taxon>Engystomops</taxon>
    </lineage>
</organism>
<name>A0AAV6YG43_ENGPU</name>
<protein>
    <recommendedName>
        <fullName evidence="4">Mixed-lineage leukemia-like protein</fullName>
    </recommendedName>
</protein>
<dbReference type="EMBL" id="WNYA01059617">
    <property type="protein sequence ID" value="KAG8535691.1"/>
    <property type="molecule type" value="Genomic_DNA"/>
</dbReference>
<keyword evidence="3" id="KW-1185">Reference proteome</keyword>
<gene>
    <name evidence="2" type="ORF">GDO81_027964</name>
</gene>
<feature type="region of interest" description="Disordered" evidence="1">
    <location>
        <begin position="85"/>
        <end position="105"/>
    </location>
</feature>
<evidence type="ECO:0000256" key="1">
    <source>
        <dbReference type="SAM" id="MobiDB-lite"/>
    </source>
</evidence>
<sequence length="105" mass="10299">GRLLSHGNSGGATKAITITESGGLVGTAMDTSAQTSNKIAISPLKSPPAKVTVVSVGSQPANSPQKTVGVPISVALGQQLLSVQSSSSSSPVKAVTNSTTAQVTL</sequence>
<comment type="caution">
    <text evidence="2">The sequence shown here is derived from an EMBL/GenBank/DDBJ whole genome shotgun (WGS) entry which is preliminary data.</text>
</comment>
<proteinExistence type="predicted"/>
<feature type="compositionally biased region" description="Polar residues" evidence="1">
    <location>
        <begin position="95"/>
        <end position="105"/>
    </location>
</feature>
<evidence type="ECO:0000313" key="2">
    <source>
        <dbReference type="EMBL" id="KAG8535691.1"/>
    </source>
</evidence>
<dbReference type="Proteomes" id="UP000824782">
    <property type="component" value="Unassembled WGS sequence"/>
</dbReference>